<gene>
    <name evidence="2" type="ORF">AWU82_20970</name>
</gene>
<sequence>MVIGRKPHVTPSHARFAPDATRPRTRPGDTLSIEAPAIKVARTSPALEKDPAMPVSADAAVTITGLPLAENTSIRSVVMSLEKYRLRLPRGLPAADTQGIRRFKGREFVDIAAGEIVQVRQDVVTGEYRATLPSEQSVSGPRLVLDQRTMIWKAEQLSILADIGNAMSARYDSELIGLKPSIGRDATAAQGRLYEGRDDRFERQTSLTVTIIARGLSQFEPRHAATLRTELHATHQIFSDARNGLAANYAEVAGIFQGFFGTQHALIKAKFADCLSRGEALSKEYQGPWGMEKFVGVAFDQDRRAWMYQFDFHGRLFISLNHLQTGDFAAVLGHEMLHTNRVNRFKSVGPGALDFFYLDARMGNALSRPLPVYDMAERVVSEVIMQGGMTVAYLDGFTSDHSRFTAGVREALGLAEKLDVQTAVDLFNAHPTVRTSLASSNADSIIYAATSLQALHLARIADSQLLESLLNR</sequence>
<name>A0ABM5ZPL8_9PSED</name>
<organism evidence="2 3">
    <name type="scientific">Pseudomonas glycinae</name>
    <dbReference type="NCBI Taxonomy" id="1785145"/>
    <lineage>
        <taxon>Bacteria</taxon>
        <taxon>Pseudomonadati</taxon>
        <taxon>Pseudomonadota</taxon>
        <taxon>Gammaproteobacteria</taxon>
        <taxon>Pseudomonadales</taxon>
        <taxon>Pseudomonadaceae</taxon>
        <taxon>Pseudomonas</taxon>
    </lineage>
</organism>
<dbReference type="Proteomes" id="UP000075187">
    <property type="component" value="Chromosome"/>
</dbReference>
<keyword evidence="3" id="KW-1185">Reference proteome</keyword>
<evidence type="ECO:0000313" key="3">
    <source>
        <dbReference type="Proteomes" id="UP000075187"/>
    </source>
</evidence>
<proteinExistence type="predicted"/>
<protein>
    <recommendedName>
        <fullName evidence="4">Peptidase M48 domain-containing protein</fullName>
    </recommendedName>
</protein>
<evidence type="ECO:0000313" key="2">
    <source>
        <dbReference type="EMBL" id="AMQ85681.2"/>
    </source>
</evidence>
<dbReference type="RefSeq" id="WP_190241528.1">
    <property type="nucleotide sequence ID" value="NZ_CP014205.2"/>
</dbReference>
<accession>A0ABM5ZPL8</accession>
<evidence type="ECO:0008006" key="4">
    <source>
        <dbReference type="Google" id="ProtNLM"/>
    </source>
</evidence>
<feature type="region of interest" description="Disordered" evidence="1">
    <location>
        <begin position="1"/>
        <end position="30"/>
    </location>
</feature>
<dbReference type="EMBL" id="CP014205">
    <property type="protein sequence ID" value="AMQ85681.2"/>
    <property type="molecule type" value="Genomic_DNA"/>
</dbReference>
<reference evidence="2" key="1">
    <citation type="submission" date="2017-12" db="EMBL/GenBank/DDBJ databases">
        <title>Pseudomonas sp. MS586 complete sequence.</title>
        <authorList>
            <person name="Lu S."/>
            <person name="Deng P."/>
        </authorList>
    </citation>
    <scope>NUCLEOTIDE SEQUENCE</scope>
    <source>
        <strain evidence="2">MS586</strain>
    </source>
</reference>
<evidence type="ECO:0000256" key="1">
    <source>
        <dbReference type="SAM" id="MobiDB-lite"/>
    </source>
</evidence>